<dbReference type="Pfam" id="PF08240">
    <property type="entry name" value="ADH_N"/>
    <property type="match status" value="2"/>
</dbReference>
<evidence type="ECO:0000313" key="3">
    <source>
        <dbReference type="Proteomes" id="UP000006352"/>
    </source>
</evidence>
<dbReference type="GeneID" id="24093533"/>
<dbReference type="STRING" id="599839.J4HRX1"/>
<evidence type="ECO:0000313" key="2">
    <source>
        <dbReference type="EMBL" id="CCL98622.1"/>
    </source>
</evidence>
<dbReference type="SUPFAM" id="SSF50129">
    <property type="entry name" value="GroES-like"/>
    <property type="match status" value="2"/>
</dbReference>
<name>J4HRX1_9APHY</name>
<dbReference type="InterPro" id="IPR047122">
    <property type="entry name" value="Trans-enoyl_RdTase-like"/>
</dbReference>
<proteinExistence type="predicted"/>
<dbReference type="GO" id="GO:0016651">
    <property type="term" value="F:oxidoreductase activity, acting on NAD(P)H"/>
    <property type="evidence" value="ECO:0007669"/>
    <property type="project" value="InterPro"/>
</dbReference>
<feature type="domain" description="Enoyl reductase (ER)" evidence="1">
    <location>
        <begin position="6"/>
        <end position="336"/>
    </location>
</feature>
<gene>
    <name evidence="2" type="ORF">FIBRA_00624</name>
</gene>
<dbReference type="SUPFAM" id="SSF51735">
    <property type="entry name" value="NAD(P)-binding Rossmann-fold domains"/>
    <property type="match status" value="2"/>
</dbReference>
<keyword evidence="3" id="KW-1185">Reference proteome</keyword>
<organism evidence="2 3">
    <name type="scientific">Fibroporia radiculosa</name>
    <dbReference type="NCBI Taxonomy" id="599839"/>
    <lineage>
        <taxon>Eukaryota</taxon>
        <taxon>Fungi</taxon>
        <taxon>Dikarya</taxon>
        <taxon>Basidiomycota</taxon>
        <taxon>Agaricomycotina</taxon>
        <taxon>Agaricomycetes</taxon>
        <taxon>Polyporales</taxon>
        <taxon>Fibroporiaceae</taxon>
        <taxon>Fibroporia</taxon>
    </lineage>
</organism>
<protein>
    <recommendedName>
        <fullName evidence="1">Enoyl reductase (ER) domain-containing protein</fullName>
    </recommendedName>
</protein>
<dbReference type="EMBL" id="HE796893">
    <property type="protein sequence ID" value="CCL98622.1"/>
    <property type="molecule type" value="Genomic_DNA"/>
</dbReference>
<dbReference type="PANTHER" id="PTHR45348:SF2">
    <property type="entry name" value="ZINC-TYPE ALCOHOL DEHYDROGENASE-LIKE PROTEIN C2E1P3.01"/>
    <property type="match status" value="1"/>
</dbReference>
<dbReference type="OrthoDB" id="3233595at2759"/>
<dbReference type="SMART" id="SM00829">
    <property type="entry name" value="PKS_ER"/>
    <property type="match status" value="1"/>
</dbReference>
<dbReference type="Pfam" id="PF00107">
    <property type="entry name" value="ADH_zinc_N"/>
    <property type="match status" value="2"/>
</dbReference>
<dbReference type="InterPro" id="IPR020843">
    <property type="entry name" value="ER"/>
</dbReference>
<dbReference type="Gene3D" id="3.40.50.720">
    <property type="entry name" value="NAD(P)-binding Rossmann-like Domain"/>
    <property type="match status" value="2"/>
</dbReference>
<dbReference type="InterPro" id="IPR013154">
    <property type="entry name" value="ADH-like_N"/>
</dbReference>
<dbReference type="InParanoid" id="J4HRX1"/>
<sequence>MTSQQKVLSLPAAKAPFKVSTAPIPTPGQGKVLIKIHAVALNPADWKIQAFDPFPIQYPVILGVDLAGTVEELGEGVTNLKLGDRIIAEAIFLGSESSSAFQQYALATAKLTAKIPNSLSFEAAASIPLGLATAAVGLYSRIGGAGLFPPWEEGGRGLYRGKPFMVFGGASSVGQFAIQLAKLSGFGPIITTASTHNTEWLLGIGATYVIDRKHSPEAIHAEVAKATSEPVEIIYDAISESETQNNAYDVLALGGCLVVDGRPAIDEAKQTGDKTIVHVFGDINVPRNHVLGVGLMSKLTTFLEEGTIKPNRIEVLPNGLEGIIGGLEKLSKGILIKIHAAALNPVDWKIQVYGILVDKYPAILGNDIAGTIEELGDHVSDFRKGDRGIINVNEHGGFQHYALGFADTSAIIPDNISMEEAATIPLALATAATGLFNPKFRSASAGLYPPWEDGGRGRYKGKPFLVFVIQLAYLAGFYPIIATASPHNADYLLDLGATNIVDRSLSASATRAQIARITSNPIATIYDAVSIPGTQNLAYDMLAGGGCLVLVQADVIDGKKKTSGKRVVVAFGSTHEPEANRALGVDLYSTLTKLLRDGEILPNRVEVLPNGLFGIIDGLKRLRNGVSNVKLVARP</sequence>
<dbReference type="CDD" id="cd08249">
    <property type="entry name" value="enoyl_reductase_like"/>
    <property type="match status" value="2"/>
</dbReference>
<dbReference type="InterPro" id="IPR011032">
    <property type="entry name" value="GroES-like_sf"/>
</dbReference>
<reference evidence="2 3" key="1">
    <citation type="journal article" date="2012" name="Appl. Environ. Microbiol.">
        <title>Short-read sequencing for genomic analysis of the brown rot fungus Fibroporia radiculosa.</title>
        <authorList>
            <person name="Tang J.D."/>
            <person name="Perkins A.D."/>
            <person name="Sonstegard T.S."/>
            <person name="Schroeder S.G."/>
            <person name="Burgess S.C."/>
            <person name="Diehl S.V."/>
        </authorList>
    </citation>
    <scope>NUCLEOTIDE SEQUENCE [LARGE SCALE GENOMIC DNA]</scope>
    <source>
        <strain evidence="2 3">TFFH 294</strain>
    </source>
</reference>
<dbReference type="HOGENOM" id="CLU_430849_0_0_1"/>
<dbReference type="InterPro" id="IPR036291">
    <property type="entry name" value="NAD(P)-bd_dom_sf"/>
</dbReference>
<dbReference type="RefSeq" id="XP_012177905.1">
    <property type="nucleotide sequence ID" value="XM_012322515.1"/>
</dbReference>
<evidence type="ECO:0000259" key="1">
    <source>
        <dbReference type="SMART" id="SM00829"/>
    </source>
</evidence>
<dbReference type="Proteomes" id="UP000006352">
    <property type="component" value="Unassembled WGS sequence"/>
</dbReference>
<accession>J4HRX1</accession>
<dbReference type="AlphaFoldDB" id="J4HRX1"/>
<dbReference type="InterPro" id="IPR013149">
    <property type="entry name" value="ADH-like_C"/>
</dbReference>
<dbReference type="PANTHER" id="PTHR45348">
    <property type="entry name" value="HYPOTHETICAL OXIDOREDUCTASE (EUROFUNG)"/>
    <property type="match status" value="1"/>
</dbReference>
<dbReference type="Gene3D" id="3.90.180.10">
    <property type="entry name" value="Medium-chain alcohol dehydrogenases, catalytic domain"/>
    <property type="match status" value="2"/>
</dbReference>